<evidence type="ECO:0000256" key="5">
    <source>
        <dbReference type="ARBA" id="ARBA00022801"/>
    </source>
</evidence>
<accession>A0A5A5TGK1</accession>
<dbReference type="InterPro" id="IPR019533">
    <property type="entry name" value="Peptidase_S26"/>
</dbReference>
<reference evidence="9 10" key="1">
    <citation type="submission" date="2019-01" db="EMBL/GenBank/DDBJ databases">
        <title>Draft genome sequence of Dictyobacter sp. Uno17.</title>
        <authorList>
            <person name="Wang C.M."/>
            <person name="Zheng Y."/>
            <person name="Sakai Y."/>
            <person name="Abe K."/>
            <person name="Yokota A."/>
            <person name="Yabe S."/>
        </authorList>
    </citation>
    <scope>NUCLEOTIDE SEQUENCE [LARGE SCALE GENOMIC DNA]</scope>
    <source>
        <strain evidence="9 10">Uno17</strain>
    </source>
</reference>
<dbReference type="InterPro" id="IPR019757">
    <property type="entry name" value="Pept_S26A_signal_pept_1_Lys-AS"/>
</dbReference>
<dbReference type="InterPro" id="IPR000223">
    <property type="entry name" value="Pept_S26A_signal_pept_1"/>
</dbReference>
<dbReference type="PROSITE" id="PS00760">
    <property type="entry name" value="SPASE_I_2"/>
    <property type="match status" value="1"/>
</dbReference>
<dbReference type="PANTHER" id="PTHR43390:SF1">
    <property type="entry name" value="CHLOROPLAST PROCESSING PEPTIDASE"/>
    <property type="match status" value="1"/>
</dbReference>
<dbReference type="AlphaFoldDB" id="A0A5A5TGK1"/>
<keyword evidence="5 7" id="KW-0378">Hydrolase</keyword>
<evidence type="ECO:0000313" key="10">
    <source>
        <dbReference type="Proteomes" id="UP000322530"/>
    </source>
</evidence>
<evidence type="ECO:0000256" key="6">
    <source>
        <dbReference type="PIRSR" id="PIRSR600223-1"/>
    </source>
</evidence>
<feature type="domain" description="Peptidase S26" evidence="8">
    <location>
        <begin position="19"/>
        <end position="174"/>
    </location>
</feature>
<evidence type="ECO:0000259" key="8">
    <source>
        <dbReference type="Pfam" id="PF10502"/>
    </source>
</evidence>
<dbReference type="Gene3D" id="2.10.109.10">
    <property type="entry name" value="Umud Fragment, subunit A"/>
    <property type="match status" value="1"/>
</dbReference>
<feature type="active site" evidence="6">
    <location>
        <position position="90"/>
    </location>
</feature>
<sequence length="239" mass="26671">MNGLKEEKRNDKQYRLIREIIETIILTILMFVVINLAIQNYDVDGPSMEPSLHNQERIVVDKVSYHFRSPSRGDVIVFVAPPDPALDYVKRIIALPGDTLTIKGTTVIVDNAVLKETYVADGYQGNPYQPIINQRVPANDYFVMGDDRKNSSDSRDWGFVPRQNIIGRATLVYWPLGLSNSGFLPDVSSVFADVHTKATKANISAAPVPLKGSTFDTDGMVLFAMPGFFLVCSRCRKQS</sequence>
<protein>
    <recommendedName>
        <fullName evidence="4 7">Signal peptidase I</fullName>
        <ecNumber evidence="4 7">3.4.21.89</ecNumber>
    </recommendedName>
</protein>
<comment type="caution">
    <text evidence="9">The sequence shown here is derived from an EMBL/GenBank/DDBJ whole genome shotgun (WGS) entry which is preliminary data.</text>
</comment>
<dbReference type="SUPFAM" id="SSF51306">
    <property type="entry name" value="LexA/Signal peptidase"/>
    <property type="match status" value="1"/>
</dbReference>
<dbReference type="GO" id="GO:0006465">
    <property type="term" value="P:signal peptide processing"/>
    <property type="evidence" value="ECO:0007669"/>
    <property type="project" value="InterPro"/>
</dbReference>
<dbReference type="PRINTS" id="PR00727">
    <property type="entry name" value="LEADERPTASE"/>
</dbReference>
<comment type="subcellular location">
    <subcellularLocation>
        <location evidence="2">Cell membrane</location>
        <topology evidence="2">Single-pass type II membrane protein</topology>
    </subcellularLocation>
    <subcellularLocation>
        <location evidence="7">Membrane</location>
        <topology evidence="7">Single-pass type II membrane protein</topology>
    </subcellularLocation>
</comment>
<evidence type="ECO:0000256" key="7">
    <source>
        <dbReference type="RuleBase" id="RU362042"/>
    </source>
</evidence>
<evidence type="ECO:0000256" key="4">
    <source>
        <dbReference type="ARBA" id="ARBA00013208"/>
    </source>
</evidence>
<evidence type="ECO:0000256" key="2">
    <source>
        <dbReference type="ARBA" id="ARBA00004401"/>
    </source>
</evidence>
<keyword evidence="7" id="KW-0645">Protease</keyword>
<keyword evidence="7" id="KW-1133">Transmembrane helix</keyword>
<dbReference type="InterPro" id="IPR036286">
    <property type="entry name" value="LexA/Signal_pep-like_sf"/>
</dbReference>
<keyword evidence="7" id="KW-0472">Membrane</keyword>
<comment type="catalytic activity">
    <reaction evidence="1 7">
        <text>Cleavage of hydrophobic, N-terminal signal or leader sequences from secreted and periplasmic proteins.</text>
        <dbReference type="EC" id="3.4.21.89"/>
    </reaction>
</comment>
<dbReference type="Pfam" id="PF10502">
    <property type="entry name" value="Peptidase_S26"/>
    <property type="match status" value="1"/>
</dbReference>
<dbReference type="GO" id="GO:0005886">
    <property type="term" value="C:plasma membrane"/>
    <property type="evidence" value="ECO:0007669"/>
    <property type="project" value="UniProtKB-SubCell"/>
</dbReference>
<dbReference type="Proteomes" id="UP000322530">
    <property type="component" value="Unassembled WGS sequence"/>
</dbReference>
<evidence type="ECO:0000256" key="1">
    <source>
        <dbReference type="ARBA" id="ARBA00000677"/>
    </source>
</evidence>
<dbReference type="GO" id="GO:0004252">
    <property type="term" value="F:serine-type endopeptidase activity"/>
    <property type="evidence" value="ECO:0007669"/>
    <property type="project" value="InterPro"/>
</dbReference>
<feature type="transmembrane region" description="Helical" evidence="7">
    <location>
        <begin position="20"/>
        <end position="38"/>
    </location>
</feature>
<dbReference type="CDD" id="cd06530">
    <property type="entry name" value="S26_SPase_I"/>
    <property type="match status" value="1"/>
</dbReference>
<dbReference type="EC" id="3.4.21.89" evidence="4 7"/>
<dbReference type="EMBL" id="BIXY01000072">
    <property type="protein sequence ID" value="GCF10487.1"/>
    <property type="molecule type" value="Genomic_DNA"/>
</dbReference>
<dbReference type="GO" id="GO:0009003">
    <property type="term" value="F:signal peptidase activity"/>
    <property type="evidence" value="ECO:0007669"/>
    <property type="project" value="UniProtKB-EC"/>
</dbReference>
<organism evidence="9 10">
    <name type="scientific">Dictyobacter arantiisoli</name>
    <dbReference type="NCBI Taxonomy" id="2014874"/>
    <lineage>
        <taxon>Bacteria</taxon>
        <taxon>Bacillati</taxon>
        <taxon>Chloroflexota</taxon>
        <taxon>Ktedonobacteria</taxon>
        <taxon>Ktedonobacterales</taxon>
        <taxon>Dictyobacteraceae</taxon>
        <taxon>Dictyobacter</taxon>
    </lineage>
</organism>
<feature type="active site" evidence="6">
    <location>
        <position position="47"/>
    </location>
</feature>
<keyword evidence="7" id="KW-0812">Transmembrane</keyword>
<proteinExistence type="inferred from homology"/>
<evidence type="ECO:0000256" key="3">
    <source>
        <dbReference type="ARBA" id="ARBA00009370"/>
    </source>
</evidence>
<comment type="similarity">
    <text evidence="3 7">Belongs to the peptidase S26 family.</text>
</comment>
<name>A0A5A5TGK1_9CHLR</name>
<gene>
    <name evidence="9" type="ORF">KDI_40510</name>
</gene>
<dbReference type="PANTHER" id="PTHR43390">
    <property type="entry name" value="SIGNAL PEPTIDASE I"/>
    <property type="match status" value="1"/>
</dbReference>
<keyword evidence="10" id="KW-1185">Reference proteome</keyword>
<dbReference type="NCBIfam" id="TIGR02227">
    <property type="entry name" value="sigpep_I_bact"/>
    <property type="match status" value="1"/>
</dbReference>
<evidence type="ECO:0000313" key="9">
    <source>
        <dbReference type="EMBL" id="GCF10487.1"/>
    </source>
</evidence>